<evidence type="ECO:0000313" key="9">
    <source>
        <dbReference type="Proteomes" id="UP000440578"/>
    </source>
</evidence>
<evidence type="ECO:0000256" key="1">
    <source>
        <dbReference type="ARBA" id="ARBA00006432"/>
    </source>
</evidence>
<evidence type="ECO:0000256" key="3">
    <source>
        <dbReference type="ARBA" id="ARBA00037247"/>
    </source>
</evidence>
<evidence type="ECO:0000256" key="6">
    <source>
        <dbReference type="ARBA" id="ARBA00048277"/>
    </source>
</evidence>
<feature type="domain" description="AMP-dependent synthetase/ligase" evidence="7">
    <location>
        <begin position="268"/>
        <end position="402"/>
    </location>
</feature>
<dbReference type="Proteomes" id="UP000440578">
    <property type="component" value="Unassembled WGS sequence"/>
</dbReference>
<dbReference type="OrthoDB" id="10253115at2759"/>
<evidence type="ECO:0000256" key="4">
    <source>
        <dbReference type="ARBA" id="ARBA00039638"/>
    </source>
</evidence>
<protein>
    <recommendedName>
        <fullName evidence="4">Medium-chain acyl-CoA ligase ACSF2, mitochondrial</fullName>
    </recommendedName>
</protein>
<dbReference type="InterPro" id="IPR000873">
    <property type="entry name" value="AMP-dep_synth/lig_dom"/>
</dbReference>
<comment type="similarity">
    <text evidence="1">Belongs to the ATP-dependent AMP-binding enzyme family.</text>
</comment>
<dbReference type="SUPFAM" id="SSF56801">
    <property type="entry name" value="Acetyl-CoA synthetase-like"/>
    <property type="match status" value="1"/>
</dbReference>
<proteinExistence type="inferred from homology"/>
<evidence type="ECO:0000256" key="2">
    <source>
        <dbReference type="ARBA" id="ARBA00022598"/>
    </source>
</evidence>
<dbReference type="EMBL" id="VIIS01001665">
    <property type="protein sequence ID" value="KAF0294736.1"/>
    <property type="molecule type" value="Genomic_DNA"/>
</dbReference>
<accession>A0A6A4VJS5</accession>
<sequence length="421" mass="46656">MMATGDPLRFCVKLLNRTARQIKRSSSTAAAKRAAPATHLTESYVHCAGTTPLVHDTLGDVIDRAAVDYGTNEALVFVHQDLRRTWREVKQEVRAERLAHGFMALGLEFGDRIGIWGTNVYEWQLTQYAAAKAGLALVNVNQAYQANELEYCLKKVGVKTLVATDGYKTSDYYDMLTRLLPELTSEGESNVPLTLRSERLPHLRSVVMISQQRRRGVLRFDDLLDSGMESLSGELQRRQAQVNCDDHCSIQFTSTFDAEASLKATEDERRVLGLFGIGRCTHLYGTPTMFVDMVNIAKQKRHDLSSVHSGVVAGAPVPFHLMQAMINDLNMRDAVVGYGLTECSPLLTLGFPSDDLEHRCGTVGYPLAHTELKVVDGQGRTAPVGQPGVLCARGYCNFLGYWDDAEKTAETLTPQRWLITG</sequence>
<dbReference type="Gene3D" id="3.40.50.980">
    <property type="match status" value="2"/>
</dbReference>
<dbReference type="GO" id="GO:0006631">
    <property type="term" value="P:fatty acid metabolic process"/>
    <property type="evidence" value="ECO:0007669"/>
    <property type="project" value="TreeGrafter"/>
</dbReference>
<comment type="catalytic activity">
    <reaction evidence="6">
        <text>a medium-chain fatty acid + ATP + CoA = a medium-chain fatty acyl-CoA + AMP + diphosphate</text>
        <dbReference type="Rhea" id="RHEA:48340"/>
        <dbReference type="ChEBI" id="CHEBI:30616"/>
        <dbReference type="ChEBI" id="CHEBI:33019"/>
        <dbReference type="ChEBI" id="CHEBI:57287"/>
        <dbReference type="ChEBI" id="CHEBI:59558"/>
        <dbReference type="ChEBI" id="CHEBI:90546"/>
        <dbReference type="ChEBI" id="CHEBI:456215"/>
        <dbReference type="EC" id="6.2.1.2"/>
    </reaction>
</comment>
<feature type="domain" description="AMP-dependent synthetase/ligase" evidence="7">
    <location>
        <begin position="63"/>
        <end position="254"/>
    </location>
</feature>
<organism evidence="8 9">
    <name type="scientific">Amphibalanus amphitrite</name>
    <name type="common">Striped barnacle</name>
    <name type="synonym">Balanus amphitrite</name>
    <dbReference type="NCBI Taxonomy" id="1232801"/>
    <lineage>
        <taxon>Eukaryota</taxon>
        <taxon>Metazoa</taxon>
        <taxon>Ecdysozoa</taxon>
        <taxon>Arthropoda</taxon>
        <taxon>Crustacea</taxon>
        <taxon>Multicrustacea</taxon>
        <taxon>Cirripedia</taxon>
        <taxon>Thoracica</taxon>
        <taxon>Thoracicalcarea</taxon>
        <taxon>Balanomorpha</taxon>
        <taxon>Balanoidea</taxon>
        <taxon>Balanidae</taxon>
        <taxon>Amphibalaninae</taxon>
        <taxon>Amphibalanus</taxon>
    </lineage>
</organism>
<dbReference type="GO" id="GO:0031956">
    <property type="term" value="F:medium-chain fatty acid-CoA ligase activity"/>
    <property type="evidence" value="ECO:0007669"/>
    <property type="project" value="UniProtKB-EC"/>
</dbReference>
<name>A0A6A4VJS5_AMPAM</name>
<gene>
    <name evidence="8" type="primary">acsf2_0</name>
    <name evidence="8" type="ORF">FJT64_007625</name>
</gene>
<evidence type="ECO:0000256" key="5">
    <source>
        <dbReference type="ARBA" id="ARBA00047319"/>
    </source>
</evidence>
<evidence type="ECO:0000313" key="8">
    <source>
        <dbReference type="EMBL" id="KAF0294736.1"/>
    </source>
</evidence>
<evidence type="ECO:0000259" key="7">
    <source>
        <dbReference type="Pfam" id="PF00501"/>
    </source>
</evidence>
<keyword evidence="9" id="KW-1185">Reference proteome</keyword>
<keyword evidence="2" id="KW-0436">Ligase</keyword>
<dbReference type="PANTHER" id="PTHR43201:SF5">
    <property type="entry name" value="MEDIUM-CHAIN ACYL-COA LIGASE ACSF2, MITOCHONDRIAL"/>
    <property type="match status" value="1"/>
</dbReference>
<dbReference type="AlphaFoldDB" id="A0A6A4VJS5"/>
<reference evidence="8 9" key="1">
    <citation type="submission" date="2019-07" db="EMBL/GenBank/DDBJ databases">
        <title>Draft genome assembly of a fouling barnacle, Amphibalanus amphitrite (Darwin, 1854): The first reference genome for Thecostraca.</title>
        <authorList>
            <person name="Kim W."/>
        </authorList>
    </citation>
    <scope>NUCLEOTIDE SEQUENCE [LARGE SCALE GENOMIC DNA]</scope>
    <source>
        <strain evidence="8">SNU_AA5</strain>
        <tissue evidence="8">Soma without cirri and trophi</tissue>
    </source>
</reference>
<comment type="function">
    <text evidence="3">Acyl-CoA synthases catalyze the initial reaction in fatty acid metabolism, by forming a thioester with CoA. Has some preference toward medium-chain substrates. Plays a role in adipocyte differentiation.</text>
</comment>
<comment type="caution">
    <text evidence="8">The sequence shown here is derived from an EMBL/GenBank/DDBJ whole genome shotgun (WGS) entry which is preliminary data.</text>
</comment>
<dbReference type="Pfam" id="PF00501">
    <property type="entry name" value="AMP-binding"/>
    <property type="match status" value="2"/>
</dbReference>
<dbReference type="PANTHER" id="PTHR43201">
    <property type="entry name" value="ACYL-COA SYNTHETASE"/>
    <property type="match status" value="1"/>
</dbReference>
<dbReference type="Gene3D" id="2.30.38.10">
    <property type="entry name" value="Luciferase, Domain 3"/>
    <property type="match status" value="1"/>
</dbReference>
<comment type="catalytic activity">
    <reaction evidence="5">
        <text>octanoate + ATP + CoA = octanoyl-CoA + AMP + diphosphate</text>
        <dbReference type="Rhea" id="RHEA:33631"/>
        <dbReference type="ChEBI" id="CHEBI:25646"/>
        <dbReference type="ChEBI" id="CHEBI:30616"/>
        <dbReference type="ChEBI" id="CHEBI:33019"/>
        <dbReference type="ChEBI" id="CHEBI:57287"/>
        <dbReference type="ChEBI" id="CHEBI:57386"/>
        <dbReference type="ChEBI" id="CHEBI:456215"/>
    </reaction>
</comment>